<dbReference type="EMBL" id="SWLB01000005">
    <property type="protein sequence ID" value="KAF3338513.1"/>
    <property type="molecule type" value="Genomic_DNA"/>
</dbReference>
<dbReference type="OrthoDB" id="690388at2759"/>
<dbReference type="GO" id="GO:0016747">
    <property type="term" value="F:acyltransferase activity, transferring groups other than amino-acyl groups"/>
    <property type="evidence" value="ECO:0007669"/>
    <property type="project" value="TreeGrafter"/>
</dbReference>
<comment type="caution">
    <text evidence="4">The sequence shown here is derived from an EMBL/GenBank/DDBJ whole genome shotgun (WGS) entry which is preliminary data.</text>
</comment>
<dbReference type="PANTHER" id="PTHR31642">
    <property type="entry name" value="TRICHOTHECENE 3-O-ACETYLTRANSFERASE"/>
    <property type="match status" value="1"/>
</dbReference>
<evidence type="ECO:0000313" key="5">
    <source>
        <dbReference type="Proteomes" id="UP000623129"/>
    </source>
</evidence>
<evidence type="ECO:0000256" key="3">
    <source>
        <dbReference type="ARBA" id="ARBA00023315"/>
    </source>
</evidence>
<comment type="similarity">
    <text evidence="1">Belongs to the plant acyltransferase family.</text>
</comment>
<dbReference type="InterPro" id="IPR023213">
    <property type="entry name" value="CAT-like_dom_sf"/>
</dbReference>
<keyword evidence="3" id="KW-0012">Acyltransferase</keyword>
<keyword evidence="5" id="KW-1185">Reference proteome</keyword>
<proteinExistence type="inferred from homology"/>
<evidence type="ECO:0000256" key="2">
    <source>
        <dbReference type="ARBA" id="ARBA00022679"/>
    </source>
</evidence>
<protein>
    <submittedName>
        <fullName evidence="4">Uncharacterized protein</fullName>
    </submittedName>
</protein>
<dbReference type="InterPro" id="IPR050317">
    <property type="entry name" value="Plant_Fungal_Acyltransferase"/>
</dbReference>
<gene>
    <name evidence="4" type="ORF">FCM35_KLT17350</name>
</gene>
<dbReference type="AlphaFoldDB" id="A0A833RNJ0"/>
<evidence type="ECO:0000313" key="4">
    <source>
        <dbReference type="EMBL" id="KAF3338513.1"/>
    </source>
</evidence>
<sequence length="335" mass="36794">MLDDFDSFAPSSEVRNLCVPPGGQQDSACIPLLVQVTFFKCGGVALGTALHHQVVDGRSAFHFTETWSRIACGEDSCIVPPFFDHTLLAARPDRKVMFDHFEYKSNPKSIIPSGISTLYASSVLEMSNKHIDALKFRCSDTAGTHVSAFRAITALLWWCFCGAKNLDLKSETRLYTMIDIRNRMCPQLPPTYFGNAVIRVSVSTVVSDVISSPISHVAKMVHEATKHGDDYARSLIDYLETAGMENLPRSGVPISELRVISLLGMPTDKADFGWGKPIFCAPAYYSGYIYLMDSPGKEAGVSAVVSLEPENMSVFKKLFLEELAALDDRCLVTGA</sequence>
<organism evidence="4 5">
    <name type="scientific">Carex littledalei</name>
    <dbReference type="NCBI Taxonomy" id="544730"/>
    <lineage>
        <taxon>Eukaryota</taxon>
        <taxon>Viridiplantae</taxon>
        <taxon>Streptophyta</taxon>
        <taxon>Embryophyta</taxon>
        <taxon>Tracheophyta</taxon>
        <taxon>Spermatophyta</taxon>
        <taxon>Magnoliopsida</taxon>
        <taxon>Liliopsida</taxon>
        <taxon>Poales</taxon>
        <taxon>Cyperaceae</taxon>
        <taxon>Cyperoideae</taxon>
        <taxon>Cariceae</taxon>
        <taxon>Carex</taxon>
        <taxon>Carex subgen. Euthyceras</taxon>
    </lineage>
</organism>
<accession>A0A833RNJ0</accession>
<dbReference type="Pfam" id="PF02458">
    <property type="entry name" value="Transferase"/>
    <property type="match status" value="1"/>
</dbReference>
<evidence type="ECO:0000256" key="1">
    <source>
        <dbReference type="ARBA" id="ARBA00009861"/>
    </source>
</evidence>
<keyword evidence="2" id="KW-0808">Transferase</keyword>
<dbReference type="Gene3D" id="3.30.559.10">
    <property type="entry name" value="Chloramphenicol acetyltransferase-like domain"/>
    <property type="match status" value="2"/>
</dbReference>
<dbReference type="Proteomes" id="UP000623129">
    <property type="component" value="Unassembled WGS sequence"/>
</dbReference>
<name>A0A833RNJ0_9POAL</name>
<dbReference type="PANTHER" id="PTHR31642:SF138">
    <property type="entry name" value="PUTRESCINE HYDROXYCINNAMOYLTRANSFERASE 1"/>
    <property type="match status" value="1"/>
</dbReference>
<reference evidence="4" key="1">
    <citation type="submission" date="2020-01" db="EMBL/GenBank/DDBJ databases">
        <title>Genome sequence of Kobresia littledalei, the first chromosome-level genome in the family Cyperaceae.</title>
        <authorList>
            <person name="Qu G."/>
        </authorList>
    </citation>
    <scope>NUCLEOTIDE SEQUENCE</scope>
    <source>
        <strain evidence="4">C.B.Clarke</strain>
        <tissue evidence="4">Leaf</tissue>
    </source>
</reference>